<dbReference type="Proteomes" id="UP001370490">
    <property type="component" value="Unassembled WGS sequence"/>
</dbReference>
<comment type="caution">
    <text evidence="2">The sequence shown here is derived from an EMBL/GenBank/DDBJ whole genome shotgun (WGS) entry which is preliminary data.</text>
</comment>
<dbReference type="PANTHER" id="PTHR23315:SF239">
    <property type="entry name" value="RING-TYPE E3 UBIQUITIN TRANSFERASE"/>
    <property type="match status" value="1"/>
</dbReference>
<evidence type="ECO:0008006" key="4">
    <source>
        <dbReference type="Google" id="ProtNLM"/>
    </source>
</evidence>
<protein>
    <recommendedName>
        <fullName evidence="4">RING-type E3 ubiquitin transferase</fullName>
    </recommendedName>
</protein>
<accession>A0AAN8VQT7</accession>
<dbReference type="PANTHER" id="PTHR23315">
    <property type="entry name" value="U BOX DOMAIN-CONTAINING"/>
    <property type="match status" value="1"/>
</dbReference>
<keyword evidence="3" id="KW-1185">Reference proteome</keyword>
<dbReference type="EMBL" id="JBAMMX010000005">
    <property type="protein sequence ID" value="KAK6939473.1"/>
    <property type="molecule type" value="Genomic_DNA"/>
</dbReference>
<evidence type="ECO:0000313" key="2">
    <source>
        <dbReference type="EMBL" id="KAK6939473.1"/>
    </source>
</evidence>
<dbReference type="InterPro" id="IPR016024">
    <property type="entry name" value="ARM-type_fold"/>
</dbReference>
<proteinExistence type="predicted"/>
<gene>
    <name evidence="2" type="ORF">RJ641_029004</name>
</gene>
<evidence type="ECO:0000256" key="1">
    <source>
        <dbReference type="ARBA" id="ARBA00022786"/>
    </source>
</evidence>
<sequence>MFDPVVIASGQTFEKTWIKKWLNDRTCPKMALWIIFNFMLAICQFAQQMVESSDSWGDEIDCKLNDEPLQGKLHDDLEAQKNGAEVLLAFLKPTSYLNLTKLDSKCSAEKLIDKRAPCACCEDTVRSVLRQGYWTSHHISALHSKASSTYGGLVLAGYCIKIFKNLCNIKDAFVALDESEICIASFAKLLDNGSRVEQEYAVEVILSLCYLSSRYCDLVIQDNAIPSLVNLSINSSIKGKVVALELVQLLRVPSEYVAGECPGSKCDNLTEPRDHSDSNMVPCHKLRLPWESEQLPLRNLVAGTFLLKSERLKHRFCHDERTTTA</sequence>
<dbReference type="SUPFAM" id="SSF48371">
    <property type="entry name" value="ARM repeat"/>
    <property type="match status" value="1"/>
</dbReference>
<dbReference type="Gene3D" id="1.25.10.10">
    <property type="entry name" value="Leucine-rich Repeat Variant"/>
    <property type="match status" value="1"/>
</dbReference>
<name>A0AAN8VQT7_9MAGN</name>
<dbReference type="Gene3D" id="3.30.40.10">
    <property type="entry name" value="Zinc/RING finger domain, C3HC4 (zinc finger)"/>
    <property type="match status" value="1"/>
</dbReference>
<keyword evidence="1" id="KW-0833">Ubl conjugation pathway</keyword>
<reference evidence="2 3" key="1">
    <citation type="submission" date="2023-12" db="EMBL/GenBank/DDBJ databases">
        <title>A high-quality genome assembly for Dillenia turbinata (Dilleniales).</title>
        <authorList>
            <person name="Chanderbali A."/>
        </authorList>
    </citation>
    <scope>NUCLEOTIDE SEQUENCE [LARGE SCALE GENOMIC DNA]</scope>
    <source>
        <strain evidence="2">LSX21</strain>
        <tissue evidence="2">Leaf</tissue>
    </source>
</reference>
<dbReference type="SUPFAM" id="SSF57850">
    <property type="entry name" value="RING/U-box"/>
    <property type="match status" value="1"/>
</dbReference>
<dbReference type="InterPro" id="IPR011989">
    <property type="entry name" value="ARM-like"/>
</dbReference>
<dbReference type="InterPro" id="IPR013083">
    <property type="entry name" value="Znf_RING/FYVE/PHD"/>
</dbReference>
<organism evidence="2 3">
    <name type="scientific">Dillenia turbinata</name>
    <dbReference type="NCBI Taxonomy" id="194707"/>
    <lineage>
        <taxon>Eukaryota</taxon>
        <taxon>Viridiplantae</taxon>
        <taxon>Streptophyta</taxon>
        <taxon>Embryophyta</taxon>
        <taxon>Tracheophyta</taxon>
        <taxon>Spermatophyta</taxon>
        <taxon>Magnoliopsida</taxon>
        <taxon>eudicotyledons</taxon>
        <taxon>Gunneridae</taxon>
        <taxon>Pentapetalae</taxon>
        <taxon>Dilleniales</taxon>
        <taxon>Dilleniaceae</taxon>
        <taxon>Dillenia</taxon>
    </lineage>
</organism>
<evidence type="ECO:0000313" key="3">
    <source>
        <dbReference type="Proteomes" id="UP001370490"/>
    </source>
</evidence>
<dbReference type="AlphaFoldDB" id="A0AAN8VQT7"/>